<protein>
    <recommendedName>
        <fullName evidence="2">ABM domain-containing protein</fullName>
    </recommendedName>
</protein>
<dbReference type="Pfam" id="PF03992">
    <property type="entry name" value="ABM"/>
    <property type="match status" value="1"/>
</dbReference>
<dbReference type="PANTHER" id="PTHR40057:SF1">
    <property type="entry name" value="SLR1162 PROTEIN"/>
    <property type="match status" value="1"/>
</dbReference>
<evidence type="ECO:0000313" key="4">
    <source>
        <dbReference type="Proteomes" id="UP000647587"/>
    </source>
</evidence>
<dbReference type="EMBL" id="BMPP01000001">
    <property type="protein sequence ID" value="GGK12533.1"/>
    <property type="molecule type" value="Genomic_DNA"/>
</dbReference>
<dbReference type="SUPFAM" id="SSF54909">
    <property type="entry name" value="Dimeric alpha+beta barrel"/>
    <property type="match status" value="1"/>
</dbReference>
<reference evidence="4" key="1">
    <citation type="journal article" date="2019" name="Int. J. Syst. Evol. Microbiol.">
        <title>The Global Catalogue of Microorganisms (GCM) 10K type strain sequencing project: providing services to taxonomists for standard genome sequencing and annotation.</title>
        <authorList>
            <consortium name="The Broad Institute Genomics Platform"/>
            <consortium name="The Broad Institute Genome Sequencing Center for Infectious Disease"/>
            <person name="Wu L."/>
            <person name="Ma J."/>
        </authorList>
    </citation>
    <scope>NUCLEOTIDE SEQUENCE [LARGE SCALE GENOMIC DNA]</scope>
    <source>
        <strain evidence="4">JCM 30331</strain>
    </source>
</reference>
<feature type="transmembrane region" description="Helical" evidence="1">
    <location>
        <begin position="171"/>
        <end position="191"/>
    </location>
</feature>
<name>A0ABQ2EI29_9DEIO</name>
<dbReference type="PANTHER" id="PTHR40057">
    <property type="entry name" value="SLR1162 PROTEIN"/>
    <property type="match status" value="1"/>
</dbReference>
<dbReference type="InterPro" id="IPR038762">
    <property type="entry name" value="ABM_predict"/>
</dbReference>
<evidence type="ECO:0000259" key="2">
    <source>
        <dbReference type="PROSITE" id="PS51725"/>
    </source>
</evidence>
<keyword evidence="4" id="KW-1185">Reference proteome</keyword>
<dbReference type="InterPro" id="IPR007138">
    <property type="entry name" value="ABM_dom"/>
</dbReference>
<feature type="transmembrane region" description="Helical" evidence="1">
    <location>
        <begin position="144"/>
        <end position="165"/>
    </location>
</feature>
<dbReference type="RefSeq" id="WP_229780568.1">
    <property type="nucleotide sequence ID" value="NZ_BMPP01000001.1"/>
</dbReference>
<organism evidence="3 4">
    <name type="scientific">Deinococcus malanensis</name>
    <dbReference type="NCBI Taxonomy" id="1706855"/>
    <lineage>
        <taxon>Bacteria</taxon>
        <taxon>Thermotogati</taxon>
        <taxon>Deinococcota</taxon>
        <taxon>Deinococci</taxon>
        <taxon>Deinococcales</taxon>
        <taxon>Deinococcaceae</taxon>
        <taxon>Deinococcus</taxon>
    </lineage>
</organism>
<evidence type="ECO:0000313" key="3">
    <source>
        <dbReference type="EMBL" id="GGK12533.1"/>
    </source>
</evidence>
<accession>A0ABQ2EI29</accession>
<evidence type="ECO:0000256" key="1">
    <source>
        <dbReference type="SAM" id="Phobius"/>
    </source>
</evidence>
<gene>
    <name evidence="3" type="ORF">GCM10008955_02270</name>
</gene>
<keyword evidence="1" id="KW-0472">Membrane</keyword>
<keyword evidence="1" id="KW-1133">Transmembrane helix</keyword>
<dbReference type="Proteomes" id="UP000647587">
    <property type="component" value="Unassembled WGS sequence"/>
</dbReference>
<dbReference type="PROSITE" id="PS51725">
    <property type="entry name" value="ABM"/>
    <property type="match status" value="1"/>
</dbReference>
<sequence>MSPSPPITDPEMLATQAPMTVPSPTDATPQGVTLVITERVQHSKVEGYEAWARGVHDLLAGHPGFLGLNVLRDRSGPVPEYITLLRFASQEALEGWRQSPGYQAALRDLPRFTASEVHYREASGLEAWFDRPAGIPAPPLWKNVLVGFVGVYPLILLFTWLTGFFTGHWPWWAAILPSAFLATLFLNWPVLPLLSRALRRWLYPRRQ</sequence>
<feature type="domain" description="ABM" evidence="2">
    <location>
        <begin position="32"/>
        <end position="122"/>
    </location>
</feature>
<comment type="caution">
    <text evidence="3">The sequence shown here is derived from an EMBL/GenBank/DDBJ whole genome shotgun (WGS) entry which is preliminary data.</text>
</comment>
<keyword evidence="1" id="KW-0812">Transmembrane</keyword>
<proteinExistence type="predicted"/>
<dbReference type="Gene3D" id="3.30.70.100">
    <property type="match status" value="1"/>
</dbReference>
<dbReference type="InterPro" id="IPR011008">
    <property type="entry name" value="Dimeric_a/b-barrel"/>
</dbReference>